<feature type="region of interest" description="Disordered" evidence="1">
    <location>
        <begin position="1"/>
        <end position="82"/>
    </location>
</feature>
<protein>
    <submittedName>
        <fullName evidence="2">Putative FlaG protein</fullName>
    </submittedName>
</protein>
<feature type="compositionally biased region" description="Low complexity" evidence="1">
    <location>
        <begin position="31"/>
        <end position="42"/>
    </location>
</feature>
<comment type="caution">
    <text evidence="2">The sequence shown here is derived from an EMBL/GenBank/DDBJ whole genome shotgun (WGS) entry which is preliminary data.</text>
</comment>
<keyword evidence="3" id="KW-1185">Reference proteome</keyword>
<evidence type="ECO:0000313" key="3">
    <source>
        <dbReference type="Proteomes" id="UP000011704"/>
    </source>
</evidence>
<proteinExistence type="predicted"/>
<dbReference type="AlphaFoldDB" id="M1ZAC4"/>
<name>M1ZAC4_NITG3</name>
<dbReference type="Pfam" id="PF03646">
    <property type="entry name" value="FlaG"/>
    <property type="match status" value="1"/>
</dbReference>
<dbReference type="InterPro" id="IPR035924">
    <property type="entry name" value="FlaG-like_sf"/>
</dbReference>
<evidence type="ECO:0000256" key="1">
    <source>
        <dbReference type="SAM" id="MobiDB-lite"/>
    </source>
</evidence>
<dbReference type="RefSeq" id="WP_005007453.1">
    <property type="nucleotide sequence ID" value="NZ_HG422173.1"/>
</dbReference>
<gene>
    <name evidence="2" type="ORF">NITGR_250096</name>
</gene>
<sequence length="129" mass="13742">MAAEVNPTAISNLVPVKPAPQSVATRPAGTVQASQAANQVASGKQNARVDTVSLSTRGLRASGSNRTGSESGNPFAPTKAVRDVTEDHRLVVKFVDPESNEVVRQVPSEDHLRLKQAMSEIIEEQREDG</sequence>
<dbReference type="EMBL" id="CAQJ01000028">
    <property type="protein sequence ID" value="CCQ90183.1"/>
    <property type="molecule type" value="Genomic_DNA"/>
</dbReference>
<dbReference type="OrthoDB" id="5741693at2"/>
<feature type="compositionally biased region" description="Polar residues" evidence="1">
    <location>
        <begin position="52"/>
        <end position="72"/>
    </location>
</feature>
<reference evidence="2 3" key="1">
    <citation type="journal article" date="2013" name="Front. Microbiol.">
        <title>The genome of Nitrospina gracilis illuminates the metabolism and evolution of the major marine nitrite oxidizer.</title>
        <authorList>
            <person name="Luecker S."/>
            <person name="Nowka B."/>
            <person name="Rattei T."/>
            <person name="Spieck E."/>
            <person name="and Daims H."/>
        </authorList>
    </citation>
    <scope>NUCLEOTIDE SEQUENCE [LARGE SCALE GENOMIC DNA]</scope>
    <source>
        <strain evidence="2 3">3/211</strain>
    </source>
</reference>
<organism evidence="2 3">
    <name type="scientific">Nitrospina gracilis (strain 3/211)</name>
    <dbReference type="NCBI Taxonomy" id="1266370"/>
    <lineage>
        <taxon>Bacteria</taxon>
        <taxon>Pseudomonadati</taxon>
        <taxon>Nitrospinota/Tectimicrobiota group</taxon>
        <taxon>Nitrospinota</taxon>
        <taxon>Nitrospinia</taxon>
        <taxon>Nitrospinales</taxon>
        <taxon>Nitrospinaceae</taxon>
        <taxon>Nitrospina</taxon>
    </lineage>
</organism>
<dbReference type="InterPro" id="IPR005186">
    <property type="entry name" value="FlaG"/>
</dbReference>
<dbReference type="Gene3D" id="3.30.160.170">
    <property type="entry name" value="FlaG-like"/>
    <property type="match status" value="1"/>
</dbReference>
<accession>M1ZAC4</accession>
<dbReference type="HOGENOM" id="CLU_1946523_0_0_0"/>
<dbReference type="SUPFAM" id="SSF160214">
    <property type="entry name" value="FlaG-like"/>
    <property type="match status" value="1"/>
</dbReference>
<dbReference type="InParanoid" id="M1ZAC4"/>
<dbReference type="Proteomes" id="UP000011704">
    <property type="component" value="Unassembled WGS sequence"/>
</dbReference>
<evidence type="ECO:0000313" key="2">
    <source>
        <dbReference type="EMBL" id="CCQ90183.1"/>
    </source>
</evidence>